<proteinExistence type="predicted"/>
<accession>A0A9Q9AIA4</accession>
<dbReference type="EMBL" id="CP099418">
    <property type="protein sequence ID" value="USW48279.1"/>
    <property type="molecule type" value="Genomic_DNA"/>
</dbReference>
<dbReference type="OrthoDB" id="3647450at2759"/>
<sequence length="123" mass="13275">MLDLPTDLCSLPIIFPCGTQTASHAGANSNTLAETAIRGASHTVSLMSSPTTDSVREENDPPALADTILDAAEDVLQRFATSVSSSVTSKIREVCVEVLKRTEDSSRHTREAFTYDDDARFLD</sequence>
<evidence type="ECO:0000313" key="2">
    <source>
        <dbReference type="Proteomes" id="UP001056384"/>
    </source>
</evidence>
<reference evidence="1" key="1">
    <citation type="submission" date="2022-06" db="EMBL/GenBank/DDBJ databases">
        <title>Complete genome sequences of two strains of the flax pathogen Septoria linicola.</title>
        <authorList>
            <person name="Lapalu N."/>
            <person name="Simon A."/>
            <person name="Demenou B."/>
            <person name="Paumier D."/>
            <person name="Guillot M.-P."/>
            <person name="Gout L."/>
            <person name="Valade R."/>
        </authorList>
    </citation>
    <scope>NUCLEOTIDE SEQUENCE</scope>
    <source>
        <strain evidence="1">SE15195</strain>
    </source>
</reference>
<dbReference type="Proteomes" id="UP001056384">
    <property type="component" value="Chromosome 1"/>
</dbReference>
<dbReference type="AlphaFoldDB" id="A0A9Q9AIA4"/>
<protein>
    <submittedName>
        <fullName evidence="1">Uncharacterized protein</fullName>
    </submittedName>
</protein>
<name>A0A9Q9AIA4_9PEZI</name>
<organism evidence="1 2">
    <name type="scientific">Septoria linicola</name>
    <dbReference type="NCBI Taxonomy" id="215465"/>
    <lineage>
        <taxon>Eukaryota</taxon>
        <taxon>Fungi</taxon>
        <taxon>Dikarya</taxon>
        <taxon>Ascomycota</taxon>
        <taxon>Pezizomycotina</taxon>
        <taxon>Dothideomycetes</taxon>
        <taxon>Dothideomycetidae</taxon>
        <taxon>Mycosphaerellales</taxon>
        <taxon>Mycosphaerellaceae</taxon>
        <taxon>Septoria</taxon>
    </lineage>
</organism>
<evidence type="ECO:0000313" key="1">
    <source>
        <dbReference type="EMBL" id="USW48279.1"/>
    </source>
</evidence>
<gene>
    <name evidence="1" type="ORF">Slin15195_G015980</name>
</gene>
<keyword evidence="2" id="KW-1185">Reference proteome</keyword>